<comment type="caution">
    <text evidence="1">The sequence shown here is derived from an EMBL/GenBank/DDBJ whole genome shotgun (WGS) entry which is preliminary data.</text>
</comment>
<gene>
    <name evidence="1" type="ORF">QR685DRAFT_157749</name>
</gene>
<sequence length="52" mass="5749">MEKGIGQQWGPNTDDPAFGSFWNVYSQHSIAYDCQSRVGFGDSAKLVAGRIR</sequence>
<keyword evidence="2" id="KW-1185">Reference proteome</keyword>
<protein>
    <submittedName>
        <fullName evidence="1">Uncharacterized protein</fullName>
    </submittedName>
</protein>
<name>A0ABR3DK43_NEUIN</name>
<accession>A0ABR3DK43</accession>
<proteinExistence type="predicted"/>
<reference evidence="1 2" key="1">
    <citation type="submission" date="2023-09" db="EMBL/GenBank/DDBJ databases">
        <title>Multi-omics analysis of a traditional fermented food reveals byproduct-associated fungal strains for waste-to-food upcycling.</title>
        <authorList>
            <consortium name="Lawrence Berkeley National Laboratory"/>
            <person name="Rekdal V.M."/>
            <person name="Villalobos-Escobedo J.M."/>
            <person name="Rodriguez-Valeron N."/>
            <person name="Garcia M.O."/>
            <person name="Vasquez D.P."/>
            <person name="Damayanti I."/>
            <person name="Sorensen P.M."/>
            <person name="Baidoo E.E."/>
            <person name="De Carvalho A.C."/>
            <person name="Riley R."/>
            <person name="Lipzen A."/>
            <person name="He G."/>
            <person name="Yan M."/>
            <person name="Haridas S."/>
            <person name="Daum C."/>
            <person name="Yoshinaga Y."/>
            <person name="Ng V."/>
            <person name="Grigoriev I.V."/>
            <person name="Munk R."/>
            <person name="Nuraida L."/>
            <person name="Wijaya C.H."/>
            <person name="Morales P.-C."/>
            <person name="Keasling J.D."/>
        </authorList>
    </citation>
    <scope>NUCLEOTIDE SEQUENCE [LARGE SCALE GENOMIC DNA]</scope>
    <source>
        <strain evidence="1 2">FGSC 2613</strain>
    </source>
</reference>
<organism evidence="1 2">
    <name type="scientific">Neurospora intermedia</name>
    <dbReference type="NCBI Taxonomy" id="5142"/>
    <lineage>
        <taxon>Eukaryota</taxon>
        <taxon>Fungi</taxon>
        <taxon>Dikarya</taxon>
        <taxon>Ascomycota</taxon>
        <taxon>Pezizomycotina</taxon>
        <taxon>Sordariomycetes</taxon>
        <taxon>Sordariomycetidae</taxon>
        <taxon>Sordariales</taxon>
        <taxon>Sordariaceae</taxon>
        <taxon>Neurospora</taxon>
    </lineage>
</organism>
<dbReference type="EMBL" id="JAVLET010000002">
    <property type="protein sequence ID" value="KAL0472969.1"/>
    <property type="molecule type" value="Genomic_DNA"/>
</dbReference>
<evidence type="ECO:0000313" key="2">
    <source>
        <dbReference type="Proteomes" id="UP001451303"/>
    </source>
</evidence>
<dbReference type="Proteomes" id="UP001451303">
    <property type="component" value="Unassembled WGS sequence"/>
</dbReference>
<evidence type="ECO:0000313" key="1">
    <source>
        <dbReference type="EMBL" id="KAL0472969.1"/>
    </source>
</evidence>